<evidence type="ECO:0000256" key="2">
    <source>
        <dbReference type="ARBA" id="ARBA00022768"/>
    </source>
</evidence>
<dbReference type="InterPro" id="IPR004541">
    <property type="entry name" value="Transl_elong_EFTu/EF1A_bac/org"/>
</dbReference>
<dbReference type="NCBIfam" id="TIGR00485">
    <property type="entry name" value="EF-Tu"/>
    <property type="match status" value="1"/>
</dbReference>
<feature type="domain" description="Tr-type G" evidence="7">
    <location>
        <begin position="4"/>
        <end position="205"/>
    </location>
</feature>
<dbReference type="InterPro" id="IPR050055">
    <property type="entry name" value="EF-Tu_GTPase"/>
</dbReference>
<dbReference type="InterPro" id="IPR009001">
    <property type="entry name" value="Transl_elong_EF1A/Init_IF2_C"/>
</dbReference>
<dbReference type="NCBIfam" id="TIGR00231">
    <property type="entry name" value="small_GTP"/>
    <property type="match status" value="1"/>
</dbReference>
<evidence type="ECO:0000256" key="1">
    <source>
        <dbReference type="ARBA" id="ARBA00022741"/>
    </source>
</evidence>
<dbReference type="Gene3D" id="2.40.30.10">
    <property type="entry name" value="Translation factors"/>
    <property type="match status" value="2"/>
</dbReference>
<dbReference type="PRINTS" id="PR00315">
    <property type="entry name" value="ELONGATNFCT"/>
</dbReference>
<dbReference type="Pfam" id="PF00009">
    <property type="entry name" value="GTP_EFTU"/>
    <property type="match status" value="1"/>
</dbReference>
<dbReference type="NCBIfam" id="NF009372">
    <property type="entry name" value="PRK12735.1"/>
    <property type="match status" value="1"/>
</dbReference>
<dbReference type="PROSITE" id="PS00301">
    <property type="entry name" value="G_TR_1"/>
    <property type="match status" value="1"/>
</dbReference>
<keyword evidence="9" id="KW-1185">Reference proteome</keyword>
<dbReference type="CDD" id="cd01884">
    <property type="entry name" value="EF_Tu"/>
    <property type="match status" value="1"/>
</dbReference>
<evidence type="ECO:0000256" key="3">
    <source>
        <dbReference type="ARBA" id="ARBA00022917"/>
    </source>
</evidence>
<dbReference type="InterPro" id="IPR009000">
    <property type="entry name" value="Transl_B-barrel_sf"/>
</dbReference>
<dbReference type="SUPFAM" id="SSF50465">
    <property type="entry name" value="EF-Tu/eEF-1alpha/eIF2-gamma C-terminal domain"/>
    <property type="match status" value="1"/>
</dbReference>
<sequence>MTNKIHVNVGTIGHVDHGKTTLTSAITRVQAARLGGKALSFDQIDKAPEEKARGITINTSHVEYESENRHYAHIDCPGHADYVKNMITGASQMDGAILLVDATKGAAKQTIEHILLARQVNVRHIVVFVNKMDMIAAADRDDMMALIQLETSELLASQGYQDSPFIFGSALRATEAVERGEADGPDAAAIADLVRALDTHIPDPIRDYDGPFLMPIEGVHTIPGRGTVVSGRVERGTLRIGDGVEIVGLDNGGAEVIVTGTQAFRKDIPEARAGMNVGLLLRGLKRDDVDRGQVLSTPGAIKARMTGRAQIFVLTGEEGGRHTPFASGYRPQFFFGVTDVTGVVDIDGGASVSPGDRAEVGFTLNKPVGIEPGVRFAIREGGKTVGAGVVPRVDD</sequence>
<keyword evidence="1" id="KW-0547">Nucleotide-binding</keyword>
<evidence type="ECO:0000256" key="6">
    <source>
        <dbReference type="NCBIfam" id="TIGR00485"/>
    </source>
</evidence>
<dbReference type="CDD" id="cd03707">
    <property type="entry name" value="EFTU_III"/>
    <property type="match status" value="1"/>
</dbReference>
<dbReference type="Proteomes" id="UP000706039">
    <property type="component" value="Unassembled WGS sequence"/>
</dbReference>
<reference evidence="8 9" key="1">
    <citation type="submission" date="2021-08" db="EMBL/GenBank/DDBJ databases">
        <authorList>
            <person name="Tuo L."/>
        </authorList>
    </citation>
    <scope>NUCLEOTIDE SEQUENCE [LARGE SCALE GENOMIC DNA]</scope>
    <source>
        <strain evidence="8 9">JCM 31229</strain>
    </source>
</reference>
<evidence type="ECO:0000259" key="7">
    <source>
        <dbReference type="PROSITE" id="PS51722"/>
    </source>
</evidence>
<evidence type="ECO:0000313" key="9">
    <source>
        <dbReference type="Proteomes" id="UP000706039"/>
    </source>
</evidence>
<keyword evidence="3" id="KW-0648">Protein biosynthesis</keyword>
<evidence type="ECO:0000313" key="8">
    <source>
        <dbReference type="EMBL" id="MBY8820969.1"/>
    </source>
</evidence>
<dbReference type="CDD" id="cd03697">
    <property type="entry name" value="EFTU_II"/>
    <property type="match status" value="1"/>
</dbReference>
<keyword evidence="4" id="KW-0342">GTP-binding</keyword>
<dbReference type="InterPro" id="IPR027417">
    <property type="entry name" value="P-loop_NTPase"/>
</dbReference>
<dbReference type="SUPFAM" id="SSF52540">
    <property type="entry name" value="P-loop containing nucleoside triphosphate hydrolases"/>
    <property type="match status" value="1"/>
</dbReference>
<accession>A0ABS7PJ35</accession>
<dbReference type="InterPro" id="IPR000795">
    <property type="entry name" value="T_Tr_GTP-bd_dom"/>
</dbReference>
<dbReference type="InterPro" id="IPR041709">
    <property type="entry name" value="EF-Tu_GTP-bd"/>
</dbReference>
<dbReference type="NCBIfam" id="NF000766">
    <property type="entry name" value="PRK00049.1"/>
    <property type="match status" value="1"/>
</dbReference>
<dbReference type="PROSITE" id="PS51722">
    <property type="entry name" value="G_TR_2"/>
    <property type="match status" value="1"/>
</dbReference>
<comment type="caution">
    <text evidence="8">The sequence shown here is derived from an EMBL/GenBank/DDBJ whole genome shotgun (WGS) entry which is preliminary data.</text>
</comment>
<dbReference type="PANTHER" id="PTHR43721:SF22">
    <property type="entry name" value="ELONGATION FACTOR TU, MITOCHONDRIAL"/>
    <property type="match status" value="1"/>
</dbReference>
<evidence type="ECO:0000256" key="5">
    <source>
        <dbReference type="ARBA" id="ARBA00029554"/>
    </source>
</evidence>
<dbReference type="Gene3D" id="3.40.50.300">
    <property type="entry name" value="P-loop containing nucleotide triphosphate hydrolases"/>
    <property type="match status" value="1"/>
</dbReference>
<protein>
    <recommendedName>
        <fullName evidence="5 6">Elongation factor Tu</fullName>
    </recommendedName>
</protein>
<dbReference type="Pfam" id="PF03144">
    <property type="entry name" value="GTP_EFTU_D2"/>
    <property type="match status" value="1"/>
</dbReference>
<proteinExistence type="predicted"/>
<dbReference type="NCBIfam" id="NF009373">
    <property type="entry name" value="PRK12736.1"/>
    <property type="match status" value="1"/>
</dbReference>
<organism evidence="8 9">
    <name type="scientific">Sphingomonas colocasiae</name>
    <dbReference type="NCBI Taxonomy" id="1848973"/>
    <lineage>
        <taxon>Bacteria</taxon>
        <taxon>Pseudomonadati</taxon>
        <taxon>Pseudomonadota</taxon>
        <taxon>Alphaproteobacteria</taxon>
        <taxon>Sphingomonadales</taxon>
        <taxon>Sphingomonadaceae</taxon>
        <taxon>Sphingomonas</taxon>
    </lineage>
</organism>
<dbReference type="RefSeq" id="WP_222988064.1">
    <property type="nucleotide sequence ID" value="NZ_JAINVV010000001.1"/>
</dbReference>
<dbReference type="SUPFAM" id="SSF50447">
    <property type="entry name" value="Translation proteins"/>
    <property type="match status" value="1"/>
</dbReference>
<evidence type="ECO:0000256" key="4">
    <source>
        <dbReference type="ARBA" id="ARBA00023134"/>
    </source>
</evidence>
<dbReference type="InterPro" id="IPR033720">
    <property type="entry name" value="EFTU_2"/>
</dbReference>
<dbReference type="Pfam" id="PF03143">
    <property type="entry name" value="GTP_EFTU_D3"/>
    <property type="match status" value="1"/>
</dbReference>
<dbReference type="InterPro" id="IPR005225">
    <property type="entry name" value="Small_GTP-bd"/>
</dbReference>
<keyword evidence="2 8" id="KW-0251">Elongation factor</keyword>
<dbReference type="InterPro" id="IPR031157">
    <property type="entry name" value="G_TR_CS"/>
</dbReference>
<gene>
    <name evidence="8" type="primary">tuf</name>
    <name evidence="8" type="ORF">K7G82_01620</name>
</gene>
<dbReference type="InterPro" id="IPR004161">
    <property type="entry name" value="EFTu-like_2"/>
</dbReference>
<dbReference type="InterPro" id="IPR004160">
    <property type="entry name" value="Transl_elong_EFTu/EF1A_C"/>
</dbReference>
<dbReference type="PANTHER" id="PTHR43721">
    <property type="entry name" value="ELONGATION FACTOR TU-RELATED"/>
    <property type="match status" value="1"/>
</dbReference>
<name>A0ABS7PJ35_9SPHN</name>
<dbReference type="EMBL" id="JAINVV010000001">
    <property type="protein sequence ID" value="MBY8820969.1"/>
    <property type="molecule type" value="Genomic_DNA"/>
</dbReference>
<dbReference type="GO" id="GO:0003746">
    <property type="term" value="F:translation elongation factor activity"/>
    <property type="evidence" value="ECO:0007669"/>
    <property type="project" value="UniProtKB-KW"/>
</dbReference>